<keyword evidence="1" id="KW-0808">Transferase</keyword>
<organism evidence="3 4">
    <name type="scientific">Gallibacterium anatis 4895</name>
    <dbReference type="NCBI Taxonomy" id="1396510"/>
    <lineage>
        <taxon>Bacteria</taxon>
        <taxon>Pseudomonadati</taxon>
        <taxon>Pseudomonadota</taxon>
        <taxon>Gammaproteobacteria</taxon>
        <taxon>Pasteurellales</taxon>
        <taxon>Pasteurellaceae</taxon>
        <taxon>Gallibacterium</taxon>
    </lineage>
</organism>
<evidence type="ECO:0000313" key="4">
    <source>
        <dbReference type="Proteomes" id="UP000030554"/>
    </source>
</evidence>
<evidence type="ECO:0000256" key="2">
    <source>
        <dbReference type="ARBA" id="ARBA00022962"/>
    </source>
</evidence>
<dbReference type="CDD" id="cd06223">
    <property type="entry name" value="PRTases_typeI"/>
    <property type="match status" value="1"/>
</dbReference>
<reference evidence="3 4" key="1">
    <citation type="submission" date="2014-07" db="EMBL/GenBank/DDBJ databases">
        <title>Chaperone-usher fimbriae in a diverse selection of Gallibacterium genomes.</title>
        <authorList>
            <person name="Kudirkiene E."/>
            <person name="Bager R.J."/>
            <person name="Johnson T.J."/>
            <person name="Bojesen A.M."/>
        </authorList>
    </citation>
    <scope>NUCLEOTIDE SEQUENCE [LARGE SCALE GENOMIC DNA]</scope>
    <source>
        <strain evidence="3 4">4895</strain>
    </source>
</reference>
<dbReference type="Gene3D" id="3.40.50.2020">
    <property type="match status" value="1"/>
</dbReference>
<dbReference type="InterPro" id="IPR000836">
    <property type="entry name" value="PRTase_dom"/>
</dbReference>
<dbReference type="PANTHER" id="PTHR11907">
    <property type="entry name" value="AMIDOPHOSPHORIBOSYLTRANSFERASE"/>
    <property type="match status" value="1"/>
</dbReference>
<keyword evidence="2" id="KW-0315">Glutamine amidotransferase</keyword>
<evidence type="ECO:0000256" key="1">
    <source>
        <dbReference type="ARBA" id="ARBA00022679"/>
    </source>
</evidence>
<proteinExistence type="predicted"/>
<comment type="caution">
    <text evidence="3">The sequence shown here is derived from an EMBL/GenBank/DDBJ whole genome shotgun (WGS) entry which is preliminary data.</text>
</comment>
<gene>
    <name evidence="3" type="ORF">IO48_06975</name>
</gene>
<dbReference type="AlphaFoldDB" id="A0A0A2ZXI3"/>
<evidence type="ECO:0008006" key="5">
    <source>
        <dbReference type="Google" id="ProtNLM"/>
    </source>
</evidence>
<dbReference type="Gene3D" id="3.60.20.10">
    <property type="entry name" value="Glutamine Phosphoribosylpyrophosphate, subunit 1, domain 1"/>
    <property type="match status" value="1"/>
</dbReference>
<evidence type="ECO:0000313" key="3">
    <source>
        <dbReference type="EMBL" id="KGQ61746.1"/>
    </source>
</evidence>
<name>A0A0A2ZXI3_9PAST</name>
<sequence>MLLVDDSIVRGTTSQQIVDMARAAGAKKIYFASAAPEIRYPNVYGIDMPTKHELIAYGRDVDEIAKLIGVDKLIFQDLDALTQSVQQENPAIKGFDCSVFTGEYITGDITAEYLDQIADLRNDSAKKKREKDATNLEMHNES</sequence>
<accession>A0A0A2ZXI3</accession>
<dbReference type="GO" id="GO:0016740">
    <property type="term" value="F:transferase activity"/>
    <property type="evidence" value="ECO:0007669"/>
    <property type="project" value="UniProtKB-KW"/>
</dbReference>
<dbReference type="InterPro" id="IPR029055">
    <property type="entry name" value="Ntn_hydrolases_N"/>
</dbReference>
<dbReference type="EMBL" id="JPJQ01000031">
    <property type="protein sequence ID" value="KGQ61746.1"/>
    <property type="molecule type" value="Genomic_DNA"/>
</dbReference>
<dbReference type="Proteomes" id="UP000030554">
    <property type="component" value="Unassembled WGS sequence"/>
</dbReference>
<protein>
    <recommendedName>
        <fullName evidence="5">Amidophosphoribosyltransferase</fullName>
    </recommendedName>
</protein>
<dbReference type="InterPro" id="IPR029057">
    <property type="entry name" value="PRTase-like"/>
</dbReference>
<dbReference type="SUPFAM" id="SSF53271">
    <property type="entry name" value="PRTase-like"/>
    <property type="match status" value="1"/>
</dbReference>